<accession>A0ABS5YBR0</accession>
<dbReference type="RefSeq" id="WP_215669244.1">
    <property type="nucleotide sequence ID" value="NZ_JAFJYC010000001.1"/>
</dbReference>
<gene>
    <name evidence="1" type="ORF">JZM24_07875</name>
</gene>
<evidence type="ECO:0000313" key="1">
    <source>
        <dbReference type="EMBL" id="MBT9432059.1"/>
    </source>
</evidence>
<protein>
    <recommendedName>
        <fullName evidence="3">Phage protein</fullName>
    </recommendedName>
</protein>
<reference evidence="1 2" key="1">
    <citation type="journal article" date="2021" name="Genome Biol. Evol.">
        <title>The evolution of interdependence in a four-way mealybug symbiosis.</title>
        <authorList>
            <person name="Garber A.I."/>
            <person name="Kupper M."/>
            <person name="Laetsch D.R."/>
            <person name="Weldon S.R."/>
            <person name="Ladinsky M.S."/>
            <person name="Bjorkman P.J."/>
            <person name="McCutcheon J.P."/>
        </authorList>
    </citation>
    <scope>NUCLEOTIDE SEQUENCE [LARGE SCALE GENOMIC DNA]</scope>
    <source>
        <strain evidence="1">SOD</strain>
    </source>
</reference>
<proteinExistence type="predicted"/>
<evidence type="ECO:0008006" key="3">
    <source>
        <dbReference type="Google" id="ProtNLM"/>
    </source>
</evidence>
<sequence length="112" mass="12797">MAGQDQSELIDKAYQSVPKPNSRWHYMKLFYSKNLKNLMVKVGVSHVVGAAMQLISRVFSSTAVKSVGYVAHGVGVFQMIKSIYDAWCFARKERHDLKEFASLKQQWQKIIS</sequence>
<organism evidence="1 2">
    <name type="scientific">Candidatus Sodalis endolongispinus</name>
    <dbReference type="NCBI Taxonomy" id="2812662"/>
    <lineage>
        <taxon>Bacteria</taxon>
        <taxon>Pseudomonadati</taxon>
        <taxon>Pseudomonadota</taxon>
        <taxon>Gammaproteobacteria</taxon>
        <taxon>Enterobacterales</taxon>
        <taxon>Bruguierivoracaceae</taxon>
        <taxon>Sodalis</taxon>
    </lineage>
</organism>
<comment type="caution">
    <text evidence="1">The sequence shown here is derived from an EMBL/GenBank/DDBJ whole genome shotgun (WGS) entry which is preliminary data.</text>
</comment>
<dbReference type="Proteomes" id="UP000811282">
    <property type="component" value="Unassembled WGS sequence"/>
</dbReference>
<evidence type="ECO:0000313" key="2">
    <source>
        <dbReference type="Proteomes" id="UP000811282"/>
    </source>
</evidence>
<keyword evidence="2" id="KW-1185">Reference proteome</keyword>
<dbReference type="EMBL" id="JAFJYC010000001">
    <property type="protein sequence ID" value="MBT9432059.1"/>
    <property type="molecule type" value="Genomic_DNA"/>
</dbReference>
<name>A0ABS5YBR0_9GAMM</name>